<keyword evidence="13" id="KW-1185">Reference proteome</keyword>
<comment type="similarity">
    <text evidence="2 12">Belongs to the short-chain dehydrogenases/reductases (SDR) family.</text>
</comment>
<dbReference type="PROSITE" id="PS00061">
    <property type="entry name" value="ADH_SHORT"/>
    <property type="match status" value="1"/>
</dbReference>
<protein>
    <recommendedName>
        <fullName evidence="10">Short-chain dehydrogenase/reductase 3</fullName>
    </recommendedName>
    <alternativeName>
        <fullName evidence="11">Retinal short-chain dehydrogenase/reductase 1</fullName>
    </alternativeName>
</protein>
<dbReference type="PANTHER" id="PTHR24322:SF736">
    <property type="entry name" value="RETINOL DEHYDROGENASE 10"/>
    <property type="match status" value="1"/>
</dbReference>
<evidence type="ECO:0000256" key="4">
    <source>
        <dbReference type="ARBA" id="ARBA00022857"/>
    </source>
</evidence>
<name>A0AAJ7FEM2_CEPCN</name>
<evidence type="ECO:0000256" key="11">
    <source>
        <dbReference type="ARBA" id="ARBA00082544"/>
    </source>
</evidence>
<evidence type="ECO:0000256" key="1">
    <source>
        <dbReference type="ARBA" id="ARBA00004141"/>
    </source>
</evidence>
<dbReference type="GO" id="GO:0052650">
    <property type="term" value="F:all-trans-retinol dehydrogenase (NADP+) activity"/>
    <property type="evidence" value="ECO:0007669"/>
    <property type="project" value="UniProtKB-ARBA"/>
</dbReference>
<reference evidence="14" key="1">
    <citation type="submission" date="2025-08" db="UniProtKB">
        <authorList>
            <consortium name="RefSeq"/>
        </authorList>
    </citation>
    <scope>IDENTIFICATION</scope>
</reference>
<dbReference type="KEGG" id="ccin:107264347"/>
<dbReference type="FunFam" id="3.40.50.720:FF:000131">
    <property type="entry name" value="Short-chain dehydrogenase/reductase 3"/>
    <property type="match status" value="1"/>
</dbReference>
<evidence type="ECO:0000256" key="12">
    <source>
        <dbReference type="RuleBase" id="RU000363"/>
    </source>
</evidence>
<keyword evidence="3" id="KW-0812">Transmembrane</keyword>
<gene>
    <name evidence="14" type="primary">LOC107264347</name>
</gene>
<dbReference type="InterPro" id="IPR002347">
    <property type="entry name" value="SDR_fam"/>
</dbReference>
<dbReference type="CTD" id="34627"/>
<keyword evidence="6" id="KW-0560">Oxidoreductase</keyword>
<dbReference type="PANTHER" id="PTHR24322">
    <property type="entry name" value="PKSB"/>
    <property type="match status" value="1"/>
</dbReference>
<dbReference type="AlphaFoldDB" id="A0AAJ7FEM2"/>
<evidence type="ECO:0000256" key="8">
    <source>
        <dbReference type="ARBA" id="ARBA00023136"/>
    </source>
</evidence>
<comment type="subcellular location">
    <subcellularLocation>
        <location evidence="1">Membrane</location>
        <topology evidence="1">Multi-pass membrane protein</topology>
    </subcellularLocation>
</comment>
<evidence type="ECO:0000256" key="9">
    <source>
        <dbReference type="ARBA" id="ARBA00059620"/>
    </source>
</evidence>
<dbReference type="Proteomes" id="UP000694920">
    <property type="component" value="Unplaced"/>
</dbReference>
<evidence type="ECO:0000256" key="2">
    <source>
        <dbReference type="ARBA" id="ARBA00006484"/>
    </source>
</evidence>
<dbReference type="GO" id="GO:0005811">
    <property type="term" value="C:lipid droplet"/>
    <property type="evidence" value="ECO:0007669"/>
    <property type="project" value="TreeGrafter"/>
</dbReference>
<evidence type="ECO:0000256" key="10">
    <source>
        <dbReference type="ARBA" id="ARBA00068717"/>
    </source>
</evidence>
<keyword evidence="8" id="KW-0472">Membrane</keyword>
<evidence type="ECO:0000256" key="7">
    <source>
        <dbReference type="ARBA" id="ARBA00023098"/>
    </source>
</evidence>
<keyword evidence="5" id="KW-1133">Transmembrane helix</keyword>
<sequence length="330" mass="37351">MAALRSVARIQPRYLVSKILNPLFDVSRLSYELFVLSTRISLEIIIATYRLLIPVSMKNLCGETVLVTGAGHGIGKELAVQLAGMGCIVVCWDNDRDANRSTMNEILEAGGEVYGYVVDVAKRMEIREAVRLMRKVGIPEVTILVNNAAILMHKSLLSHEDNEIEDTFAVNVFSNFWTIEAFLPAMLQNDKGHIVCMSSMCGIYGIPQKVPYCSSKFAIRGFMEALREEVRLFQRKLGVRFTTIYPFYVNTGLARDPKYRFPYIFRAVSPAYAAQEVIKAVRRDYTEYSIPRCLFSLNSINRILPESAMRLILDYLADISNKEQQSEESS</sequence>
<dbReference type="InterPro" id="IPR036291">
    <property type="entry name" value="NAD(P)-bd_dom_sf"/>
</dbReference>
<organism evidence="13 14">
    <name type="scientific">Cephus cinctus</name>
    <name type="common">Wheat stem sawfly</name>
    <dbReference type="NCBI Taxonomy" id="211228"/>
    <lineage>
        <taxon>Eukaryota</taxon>
        <taxon>Metazoa</taxon>
        <taxon>Ecdysozoa</taxon>
        <taxon>Arthropoda</taxon>
        <taxon>Hexapoda</taxon>
        <taxon>Insecta</taxon>
        <taxon>Pterygota</taxon>
        <taxon>Neoptera</taxon>
        <taxon>Endopterygota</taxon>
        <taxon>Hymenoptera</taxon>
        <taxon>Cephoidea</taxon>
        <taxon>Cephidae</taxon>
        <taxon>Cephus</taxon>
    </lineage>
</organism>
<evidence type="ECO:0000313" key="14">
    <source>
        <dbReference type="RefSeq" id="XP_015587998.1"/>
    </source>
</evidence>
<accession>A0AAJ7FEM2</accession>
<dbReference type="RefSeq" id="XP_015587998.1">
    <property type="nucleotide sequence ID" value="XM_015732512.2"/>
</dbReference>
<dbReference type="GeneID" id="107264347"/>
<dbReference type="SUPFAM" id="SSF51735">
    <property type="entry name" value="NAD(P)-binding Rossmann-fold domains"/>
    <property type="match status" value="1"/>
</dbReference>
<dbReference type="Gene3D" id="3.40.50.720">
    <property type="entry name" value="NAD(P)-binding Rossmann-like Domain"/>
    <property type="match status" value="1"/>
</dbReference>
<dbReference type="Pfam" id="PF00106">
    <property type="entry name" value="adh_short"/>
    <property type="match status" value="1"/>
</dbReference>
<keyword evidence="4" id="KW-0521">NADP</keyword>
<keyword evidence="7" id="KW-0443">Lipid metabolism</keyword>
<evidence type="ECO:0000256" key="5">
    <source>
        <dbReference type="ARBA" id="ARBA00022989"/>
    </source>
</evidence>
<dbReference type="PRINTS" id="PR00081">
    <property type="entry name" value="GDHRDH"/>
</dbReference>
<dbReference type="GO" id="GO:0016020">
    <property type="term" value="C:membrane"/>
    <property type="evidence" value="ECO:0007669"/>
    <property type="project" value="UniProtKB-SubCell"/>
</dbReference>
<dbReference type="InterPro" id="IPR020904">
    <property type="entry name" value="Sc_DH/Rdtase_CS"/>
</dbReference>
<evidence type="ECO:0000313" key="13">
    <source>
        <dbReference type="Proteomes" id="UP000694920"/>
    </source>
</evidence>
<comment type="function">
    <text evidence="9">Catalyzes the reduction of all-trans-retinal to all-trans-retinol in the presence of NADPH.</text>
</comment>
<proteinExistence type="inferred from homology"/>
<dbReference type="PRINTS" id="PR00080">
    <property type="entry name" value="SDRFAMILY"/>
</dbReference>
<evidence type="ECO:0000256" key="3">
    <source>
        <dbReference type="ARBA" id="ARBA00022692"/>
    </source>
</evidence>
<evidence type="ECO:0000256" key="6">
    <source>
        <dbReference type="ARBA" id="ARBA00023002"/>
    </source>
</evidence>